<name>X1EZR4_9ZZZZ</name>
<evidence type="ECO:0000313" key="1">
    <source>
        <dbReference type="EMBL" id="GAH14048.1"/>
    </source>
</evidence>
<sequence>MFSLNSLGYVDTSDTLGIFNFNLNDGDYIFLIAAIKGYQTHTGQAY</sequence>
<protein>
    <submittedName>
        <fullName evidence="1">Uncharacterized protein</fullName>
    </submittedName>
</protein>
<accession>X1EZR4</accession>
<reference evidence="1" key="1">
    <citation type="journal article" date="2014" name="Front. Microbiol.">
        <title>High frequency of phylogenetically diverse reductive dehalogenase-homologous genes in deep subseafloor sedimentary metagenomes.</title>
        <authorList>
            <person name="Kawai M."/>
            <person name="Futagami T."/>
            <person name="Toyoda A."/>
            <person name="Takaki Y."/>
            <person name="Nishi S."/>
            <person name="Hori S."/>
            <person name="Arai W."/>
            <person name="Tsubouchi T."/>
            <person name="Morono Y."/>
            <person name="Uchiyama I."/>
            <person name="Ito T."/>
            <person name="Fujiyama A."/>
            <person name="Inagaki F."/>
            <person name="Takami H."/>
        </authorList>
    </citation>
    <scope>NUCLEOTIDE SEQUENCE</scope>
    <source>
        <strain evidence="1">Expedition CK06-06</strain>
    </source>
</reference>
<comment type="caution">
    <text evidence="1">The sequence shown here is derived from an EMBL/GenBank/DDBJ whole genome shotgun (WGS) entry which is preliminary data.</text>
</comment>
<dbReference type="AlphaFoldDB" id="X1EZR4"/>
<gene>
    <name evidence="1" type="ORF">S01H4_60141</name>
</gene>
<dbReference type="EMBL" id="BART01035394">
    <property type="protein sequence ID" value="GAH14048.1"/>
    <property type="molecule type" value="Genomic_DNA"/>
</dbReference>
<proteinExistence type="predicted"/>
<organism evidence="1">
    <name type="scientific">marine sediment metagenome</name>
    <dbReference type="NCBI Taxonomy" id="412755"/>
    <lineage>
        <taxon>unclassified sequences</taxon>
        <taxon>metagenomes</taxon>
        <taxon>ecological metagenomes</taxon>
    </lineage>
</organism>
<feature type="non-terminal residue" evidence="1">
    <location>
        <position position="46"/>
    </location>
</feature>